<gene>
    <name evidence="9" type="ORF">V6668_18160</name>
</gene>
<feature type="transmembrane region" description="Helical" evidence="7">
    <location>
        <begin position="71"/>
        <end position="95"/>
    </location>
</feature>
<feature type="transmembrane region" description="Helical" evidence="7">
    <location>
        <begin position="272"/>
        <end position="299"/>
    </location>
</feature>
<keyword evidence="6 7" id="KW-0472">Membrane</keyword>
<evidence type="ECO:0000256" key="6">
    <source>
        <dbReference type="ARBA" id="ARBA00023136"/>
    </source>
</evidence>
<evidence type="ECO:0000259" key="8">
    <source>
        <dbReference type="Pfam" id="PF01757"/>
    </source>
</evidence>
<keyword evidence="9" id="KW-0012">Acyltransferase</keyword>
<evidence type="ECO:0000256" key="1">
    <source>
        <dbReference type="ARBA" id="ARBA00004651"/>
    </source>
</evidence>
<keyword evidence="5 7" id="KW-1133">Transmembrane helix</keyword>
<feature type="transmembrane region" description="Helical" evidence="7">
    <location>
        <begin position="216"/>
        <end position="234"/>
    </location>
</feature>
<dbReference type="Proteomes" id="UP001364764">
    <property type="component" value="Chromosome"/>
</dbReference>
<evidence type="ECO:0000256" key="3">
    <source>
        <dbReference type="ARBA" id="ARBA00022475"/>
    </source>
</evidence>
<dbReference type="GeneID" id="93477431"/>
<comment type="similarity">
    <text evidence="2">Belongs to the acyltransferase 3 family.</text>
</comment>
<feature type="transmembrane region" description="Helical" evidence="7">
    <location>
        <begin position="190"/>
        <end position="210"/>
    </location>
</feature>
<dbReference type="PANTHER" id="PTHR40074:SF2">
    <property type="entry name" value="O-ACETYLTRANSFERASE WECH"/>
    <property type="match status" value="1"/>
</dbReference>
<evidence type="ECO:0000256" key="5">
    <source>
        <dbReference type="ARBA" id="ARBA00022989"/>
    </source>
</evidence>
<evidence type="ECO:0000256" key="4">
    <source>
        <dbReference type="ARBA" id="ARBA00022692"/>
    </source>
</evidence>
<comment type="subcellular location">
    <subcellularLocation>
        <location evidence="1">Cell membrane</location>
        <topology evidence="1">Multi-pass membrane protein</topology>
    </subcellularLocation>
</comment>
<dbReference type="GO" id="GO:0005886">
    <property type="term" value="C:plasma membrane"/>
    <property type="evidence" value="ECO:0007669"/>
    <property type="project" value="UniProtKB-SubCell"/>
</dbReference>
<dbReference type="GO" id="GO:0016746">
    <property type="term" value="F:acyltransferase activity"/>
    <property type="evidence" value="ECO:0007669"/>
    <property type="project" value="UniProtKB-KW"/>
</dbReference>
<feature type="transmembrane region" description="Helical" evidence="7">
    <location>
        <begin position="115"/>
        <end position="132"/>
    </location>
</feature>
<feature type="transmembrane region" description="Helical" evidence="7">
    <location>
        <begin position="320"/>
        <end position="339"/>
    </location>
</feature>
<dbReference type="Pfam" id="PF01757">
    <property type="entry name" value="Acyl_transf_3"/>
    <property type="match status" value="1"/>
</dbReference>
<dbReference type="EC" id="2.3.1.-" evidence="9"/>
<dbReference type="EMBL" id="CP145892">
    <property type="protein sequence ID" value="WWP18424.1"/>
    <property type="molecule type" value="Genomic_DNA"/>
</dbReference>
<feature type="transmembrane region" description="Helical" evidence="7">
    <location>
        <begin position="351"/>
        <end position="373"/>
    </location>
</feature>
<dbReference type="AlphaFoldDB" id="A0ABD8AN48"/>
<feature type="transmembrane region" description="Helical" evidence="7">
    <location>
        <begin position="39"/>
        <end position="59"/>
    </location>
</feature>
<protein>
    <submittedName>
        <fullName evidence="9">Acyltransferase</fullName>
        <ecNumber evidence="9">2.3.1.-</ecNumber>
    </submittedName>
</protein>
<dbReference type="InterPro" id="IPR002656">
    <property type="entry name" value="Acyl_transf_3_dom"/>
</dbReference>
<evidence type="ECO:0000313" key="10">
    <source>
        <dbReference type="Proteomes" id="UP001364764"/>
    </source>
</evidence>
<organism evidence="9 10">
    <name type="scientific">Paenibacillus amylolyticus</name>
    <dbReference type="NCBI Taxonomy" id="1451"/>
    <lineage>
        <taxon>Bacteria</taxon>
        <taxon>Bacillati</taxon>
        <taxon>Bacillota</taxon>
        <taxon>Bacilli</taxon>
        <taxon>Bacillales</taxon>
        <taxon>Paenibacillaceae</taxon>
        <taxon>Paenibacillus</taxon>
    </lineage>
</organism>
<evidence type="ECO:0000256" key="7">
    <source>
        <dbReference type="SAM" id="Phobius"/>
    </source>
</evidence>
<keyword evidence="9" id="KW-0808">Transferase</keyword>
<feature type="domain" description="Acyltransferase 3" evidence="8">
    <location>
        <begin position="35"/>
        <end position="370"/>
    </location>
</feature>
<evidence type="ECO:0000313" key="9">
    <source>
        <dbReference type="EMBL" id="WWP18424.1"/>
    </source>
</evidence>
<keyword evidence="3" id="KW-1003">Cell membrane</keyword>
<evidence type="ECO:0000256" key="2">
    <source>
        <dbReference type="ARBA" id="ARBA00007400"/>
    </source>
</evidence>
<accession>A0ABD8AN48</accession>
<keyword evidence="4 7" id="KW-0812">Transmembrane</keyword>
<sequence>MKHRIWIAAGNYHPISGTSEVIFMNQPVNRPRRIEYLDLYRAFAIMAVVAIHATSTAVAHYPKHTLDHDVYYFWNTFLQFAVPAFLFLSSLVLFYNYSSKVNEKGWMLAFYKKRLFNVFVPYVVWSLIYFAIKQLLAGKEPLTHGVQFAKQLVMGTAHTHLYFFLIILQFYVVFPWLLSLTRHRLFNRYLPLFFIAGQAIFYALHLQFHFERTGSLLPSYLIVIGFGAWVGLNFEWALNKLYTHRYVLIAALLGGGAIFIYGNAYIKTAFAAYPVITYTVLFLFRNLFTLSACLLLLIFSERMGTGKHTEVRKATRILDSLGTVAFGVFLMHPLVLLFWRREFTDDLARHFSVGIILSYIVALLVSWICAMGLRRMKWGWVLIGR</sequence>
<feature type="transmembrane region" description="Helical" evidence="7">
    <location>
        <begin position="246"/>
        <end position="266"/>
    </location>
</feature>
<dbReference type="RefSeq" id="WP_338706358.1">
    <property type="nucleotide sequence ID" value="NZ_CP145892.1"/>
</dbReference>
<dbReference type="PANTHER" id="PTHR40074">
    <property type="entry name" value="O-ACETYLTRANSFERASE WECH"/>
    <property type="match status" value="1"/>
</dbReference>
<feature type="transmembrane region" description="Helical" evidence="7">
    <location>
        <begin position="160"/>
        <end position="178"/>
    </location>
</feature>
<reference evidence="9 10" key="1">
    <citation type="submission" date="2024-02" db="EMBL/GenBank/DDBJ databases">
        <title>Complete sequences of two Paenibacillus sp. strains and one Lysinibacillus strain isolated from the environment on STAA medium highlight biotechnological potential.</title>
        <authorList>
            <person name="Attere S.A."/>
            <person name="Piche L.C."/>
            <person name="Intertaglia L."/>
            <person name="Lami R."/>
            <person name="Charette S.J."/>
            <person name="Vincent A.T."/>
        </authorList>
    </citation>
    <scope>NUCLEOTIDE SEQUENCE [LARGE SCALE GENOMIC DNA]</scope>
    <source>
        <strain evidence="9 10">Y5S-7</strain>
    </source>
</reference>
<name>A0ABD8AN48_PAEAM</name>
<proteinExistence type="inferred from homology"/>